<keyword evidence="6" id="KW-1185">Reference proteome</keyword>
<evidence type="ECO:0000313" key="5">
    <source>
        <dbReference type="EMBL" id="MDD2180578.1"/>
    </source>
</evidence>
<name>A0ABT5S5Z2_9BURK</name>
<proteinExistence type="predicted"/>
<reference evidence="5" key="1">
    <citation type="submission" date="2022-10" db="EMBL/GenBank/DDBJ databases">
        <title>Description of microaerobic benzene degrading bacteria.</title>
        <authorList>
            <person name="Bedics A."/>
            <person name="Tancsics A."/>
            <person name="Banerjee S."/>
        </authorList>
    </citation>
    <scope>NUCLEOTIDE SEQUENCE</scope>
    <source>
        <strain evidence="5">D2M1</strain>
    </source>
</reference>
<evidence type="ECO:0000256" key="2">
    <source>
        <dbReference type="ARBA" id="ARBA00023125"/>
    </source>
</evidence>
<evidence type="ECO:0000259" key="4">
    <source>
        <dbReference type="PROSITE" id="PS50043"/>
    </source>
</evidence>
<dbReference type="PROSITE" id="PS00622">
    <property type="entry name" value="HTH_LUXR_1"/>
    <property type="match status" value="1"/>
</dbReference>
<sequence length="214" mass="23603">MHHYLASDTVQPSDRWCTAFPFGNCFGRADRPALMEALRKTDDAPTIAWLSTEYADWPELLRTVLAQAPATRVVVVSGVPDDREGLRAINEGARAYCHLFAVPEMLKEVAVVVQHGGLWVGPTLVARLAAATWSLTASQASLPCQEDLQRLLSSRELEVAQAVARGLSNREIAEKLFISERTVKAHLGATFEKLHVRDRVQLVLRLNQGSNGHV</sequence>
<keyword evidence="1" id="KW-0805">Transcription regulation</keyword>
<dbReference type="PANTHER" id="PTHR43214:SF24">
    <property type="entry name" value="TRANSCRIPTIONAL REGULATORY PROTEIN NARL-RELATED"/>
    <property type="match status" value="1"/>
</dbReference>
<dbReference type="PANTHER" id="PTHR43214">
    <property type="entry name" value="TWO-COMPONENT RESPONSE REGULATOR"/>
    <property type="match status" value="1"/>
</dbReference>
<evidence type="ECO:0000256" key="3">
    <source>
        <dbReference type="ARBA" id="ARBA00023163"/>
    </source>
</evidence>
<dbReference type="Proteomes" id="UP001148932">
    <property type="component" value="Unassembled WGS sequence"/>
</dbReference>
<keyword evidence="2" id="KW-0238">DNA-binding</keyword>
<dbReference type="PRINTS" id="PR00038">
    <property type="entry name" value="HTHLUXR"/>
</dbReference>
<dbReference type="Pfam" id="PF00196">
    <property type="entry name" value="GerE"/>
    <property type="match status" value="1"/>
</dbReference>
<dbReference type="InterPro" id="IPR016032">
    <property type="entry name" value="Sig_transdc_resp-reg_C-effctor"/>
</dbReference>
<dbReference type="InterPro" id="IPR000792">
    <property type="entry name" value="Tscrpt_reg_LuxR_C"/>
</dbReference>
<organism evidence="5 6">
    <name type="scientific">Acidovorax benzenivorans</name>
    <dbReference type="NCBI Taxonomy" id="2987520"/>
    <lineage>
        <taxon>Bacteria</taxon>
        <taxon>Pseudomonadati</taxon>
        <taxon>Pseudomonadota</taxon>
        <taxon>Betaproteobacteria</taxon>
        <taxon>Burkholderiales</taxon>
        <taxon>Comamonadaceae</taxon>
        <taxon>Acidovorax</taxon>
    </lineage>
</organism>
<evidence type="ECO:0000256" key="1">
    <source>
        <dbReference type="ARBA" id="ARBA00023015"/>
    </source>
</evidence>
<gene>
    <name evidence="5" type="ORF">OIN59_24345</name>
</gene>
<dbReference type="InterPro" id="IPR039420">
    <property type="entry name" value="WalR-like"/>
</dbReference>
<dbReference type="Gene3D" id="3.40.50.2300">
    <property type="match status" value="1"/>
</dbReference>
<evidence type="ECO:0000313" key="6">
    <source>
        <dbReference type="Proteomes" id="UP001148932"/>
    </source>
</evidence>
<dbReference type="PROSITE" id="PS50043">
    <property type="entry name" value="HTH_LUXR_2"/>
    <property type="match status" value="1"/>
</dbReference>
<keyword evidence="3" id="KW-0804">Transcription</keyword>
<dbReference type="EMBL" id="JAPCKI010000025">
    <property type="protein sequence ID" value="MDD2180578.1"/>
    <property type="molecule type" value="Genomic_DNA"/>
</dbReference>
<protein>
    <submittedName>
        <fullName evidence="5">Response regulator transcription factor</fullName>
    </submittedName>
</protein>
<accession>A0ABT5S5Z2</accession>
<dbReference type="RefSeq" id="WP_274114660.1">
    <property type="nucleotide sequence ID" value="NZ_JAPCKI010000025.1"/>
</dbReference>
<dbReference type="CDD" id="cd06170">
    <property type="entry name" value="LuxR_C_like"/>
    <property type="match status" value="1"/>
</dbReference>
<dbReference type="SUPFAM" id="SSF46894">
    <property type="entry name" value="C-terminal effector domain of the bipartite response regulators"/>
    <property type="match status" value="1"/>
</dbReference>
<dbReference type="SMART" id="SM00421">
    <property type="entry name" value="HTH_LUXR"/>
    <property type="match status" value="1"/>
</dbReference>
<feature type="domain" description="HTH luxR-type" evidence="4">
    <location>
        <begin position="145"/>
        <end position="210"/>
    </location>
</feature>
<comment type="caution">
    <text evidence="5">The sequence shown here is derived from an EMBL/GenBank/DDBJ whole genome shotgun (WGS) entry which is preliminary data.</text>
</comment>